<proteinExistence type="inferred from homology"/>
<reference evidence="2" key="2">
    <citation type="submission" date="2020-11" db="EMBL/GenBank/DDBJ databases">
        <authorList>
            <consortium name="DOE Joint Genome Institute"/>
            <person name="Kuo A."/>
            <person name="Miyauchi S."/>
            <person name="Kiss E."/>
            <person name="Drula E."/>
            <person name="Kohler A."/>
            <person name="Sanchez-Garcia M."/>
            <person name="Andreopoulos B."/>
            <person name="Barry K.W."/>
            <person name="Bonito G."/>
            <person name="Buee M."/>
            <person name="Carver A."/>
            <person name="Chen C."/>
            <person name="Cichocki N."/>
            <person name="Clum A."/>
            <person name="Culley D."/>
            <person name="Crous P.W."/>
            <person name="Fauchery L."/>
            <person name="Girlanda M."/>
            <person name="Hayes R."/>
            <person name="Keri Z."/>
            <person name="Labutti K."/>
            <person name="Lipzen A."/>
            <person name="Lombard V."/>
            <person name="Magnuson J."/>
            <person name="Maillard F."/>
            <person name="Morin E."/>
            <person name="Murat C."/>
            <person name="Nolan M."/>
            <person name="Ohm R."/>
            <person name="Pangilinan J."/>
            <person name="Pereira M."/>
            <person name="Perotto S."/>
            <person name="Peter M."/>
            <person name="Riley R."/>
            <person name="Sitrit Y."/>
            <person name="Stielow B."/>
            <person name="Szollosi G."/>
            <person name="Zifcakova L."/>
            <person name="Stursova M."/>
            <person name="Spatafora J.W."/>
            <person name="Tedersoo L."/>
            <person name="Vaario L.-M."/>
            <person name="Yamada A."/>
            <person name="Yan M."/>
            <person name="Wang P."/>
            <person name="Xu J."/>
            <person name="Bruns T."/>
            <person name="Baldrian P."/>
            <person name="Vilgalys R."/>
            <person name="Henrissat B."/>
            <person name="Grigoriev I.V."/>
            <person name="Hibbett D."/>
            <person name="Nagy L.G."/>
            <person name="Martin F.M."/>
        </authorList>
    </citation>
    <scope>NUCLEOTIDE SEQUENCE</scope>
    <source>
        <strain evidence="2">UH-Tt-Lm1</strain>
    </source>
</reference>
<dbReference type="Gene3D" id="3.30.300.90">
    <property type="entry name" value="BolA-like"/>
    <property type="match status" value="1"/>
</dbReference>
<dbReference type="SUPFAM" id="SSF82657">
    <property type="entry name" value="BolA-like"/>
    <property type="match status" value="1"/>
</dbReference>
<dbReference type="PIRSF" id="PIRSF003113">
    <property type="entry name" value="BolA"/>
    <property type="match status" value="1"/>
</dbReference>
<comment type="caution">
    <text evidence="2">The sequence shown here is derived from an EMBL/GenBank/DDBJ whole genome shotgun (WGS) entry which is preliminary data.</text>
</comment>
<accession>A0A9P6HQC8</accession>
<dbReference type="Proteomes" id="UP000736335">
    <property type="component" value="Unassembled WGS sequence"/>
</dbReference>
<evidence type="ECO:0000313" key="3">
    <source>
        <dbReference type="Proteomes" id="UP000736335"/>
    </source>
</evidence>
<evidence type="ECO:0000313" key="2">
    <source>
        <dbReference type="EMBL" id="KAF9792486.1"/>
    </source>
</evidence>
<dbReference type="PANTHER" id="PTHR46230:SF7">
    <property type="entry name" value="BOLA-LIKE PROTEIN 1"/>
    <property type="match status" value="1"/>
</dbReference>
<comment type="similarity">
    <text evidence="1">Belongs to the BolA/IbaG family.</text>
</comment>
<reference evidence="2" key="1">
    <citation type="journal article" date="2020" name="Nat. Commun.">
        <title>Large-scale genome sequencing of mycorrhizal fungi provides insights into the early evolution of symbiotic traits.</title>
        <authorList>
            <person name="Miyauchi S."/>
            <person name="Kiss E."/>
            <person name="Kuo A."/>
            <person name="Drula E."/>
            <person name="Kohler A."/>
            <person name="Sanchez-Garcia M."/>
            <person name="Morin E."/>
            <person name="Andreopoulos B."/>
            <person name="Barry K.W."/>
            <person name="Bonito G."/>
            <person name="Buee M."/>
            <person name="Carver A."/>
            <person name="Chen C."/>
            <person name="Cichocki N."/>
            <person name="Clum A."/>
            <person name="Culley D."/>
            <person name="Crous P.W."/>
            <person name="Fauchery L."/>
            <person name="Girlanda M."/>
            <person name="Hayes R.D."/>
            <person name="Keri Z."/>
            <person name="LaButti K."/>
            <person name="Lipzen A."/>
            <person name="Lombard V."/>
            <person name="Magnuson J."/>
            <person name="Maillard F."/>
            <person name="Murat C."/>
            <person name="Nolan M."/>
            <person name="Ohm R.A."/>
            <person name="Pangilinan J."/>
            <person name="Pereira M.F."/>
            <person name="Perotto S."/>
            <person name="Peter M."/>
            <person name="Pfister S."/>
            <person name="Riley R."/>
            <person name="Sitrit Y."/>
            <person name="Stielow J.B."/>
            <person name="Szollosi G."/>
            <person name="Zifcakova L."/>
            <person name="Stursova M."/>
            <person name="Spatafora J.W."/>
            <person name="Tedersoo L."/>
            <person name="Vaario L.M."/>
            <person name="Yamada A."/>
            <person name="Yan M."/>
            <person name="Wang P."/>
            <person name="Xu J."/>
            <person name="Bruns T."/>
            <person name="Baldrian P."/>
            <person name="Vilgalys R."/>
            <person name="Dunand C."/>
            <person name="Henrissat B."/>
            <person name="Grigoriev I.V."/>
            <person name="Hibbett D."/>
            <person name="Nagy L.G."/>
            <person name="Martin F.M."/>
        </authorList>
    </citation>
    <scope>NUCLEOTIDE SEQUENCE</scope>
    <source>
        <strain evidence="2">UH-Tt-Lm1</strain>
    </source>
</reference>
<protein>
    <submittedName>
        <fullName evidence="2">Bola-like protein</fullName>
    </submittedName>
</protein>
<dbReference type="EMBL" id="WIUZ02000001">
    <property type="protein sequence ID" value="KAF9792486.1"/>
    <property type="molecule type" value="Genomic_DNA"/>
</dbReference>
<dbReference type="InterPro" id="IPR036065">
    <property type="entry name" value="BolA-like_sf"/>
</dbReference>
<name>A0A9P6HQC8_9AGAM</name>
<evidence type="ECO:0000256" key="1">
    <source>
        <dbReference type="RuleBase" id="RU003860"/>
    </source>
</evidence>
<dbReference type="AlphaFoldDB" id="A0A9P6HQC8"/>
<gene>
    <name evidence="2" type="ORF">BJ322DRAFT_996109</name>
</gene>
<dbReference type="GO" id="GO:0016226">
    <property type="term" value="P:iron-sulfur cluster assembly"/>
    <property type="evidence" value="ECO:0007669"/>
    <property type="project" value="TreeGrafter"/>
</dbReference>
<feature type="non-terminal residue" evidence="2">
    <location>
        <position position="88"/>
    </location>
</feature>
<keyword evidence="3" id="KW-1185">Reference proteome</keyword>
<dbReference type="InterPro" id="IPR002634">
    <property type="entry name" value="BolA"/>
</dbReference>
<dbReference type="Pfam" id="PF01722">
    <property type="entry name" value="BolA"/>
    <property type="match status" value="1"/>
</dbReference>
<dbReference type="PANTHER" id="PTHR46230">
    <property type="match status" value="1"/>
</dbReference>
<organism evidence="2 3">
    <name type="scientific">Thelephora terrestris</name>
    <dbReference type="NCBI Taxonomy" id="56493"/>
    <lineage>
        <taxon>Eukaryota</taxon>
        <taxon>Fungi</taxon>
        <taxon>Dikarya</taxon>
        <taxon>Basidiomycota</taxon>
        <taxon>Agaricomycotina</taxon>
        <taxon>Agaricomycetes</taxon>
        <taxon>Thelephorales</taxon>
        <taxon>Thelephoraceae</taxon>
        <taxon>Thelephora</taxon>
    </lineage>
</organism>
<sequence>KLTRFFQPSGLVITNDSFQHRHHAAMRNNDAANGETHFSVQIVSEVFKGRSTLQRHRMVNTALADEFKCGLHALSLTTKTPEELPKVA</sequence>
<dbReference type="OrthoDB" id="411584at2759"/>